<protein>
    <submittedName>
        <fullName evidence="1">Uncharacterized protein</fullName>
    </submittedName>
</protein>
<dbReference type="HOGENOM" id="CLU_189450_1_0_1"/>
<keyword evidence="2" id="KW-1185">Reference proteome</keyword>
<evidence type="ECO:0000313" key="2">
    <source>
        <dbReference type="Proteomes" id="UP000026962"/>
    </source>
</evidence>
<evidence type="ECO:0000313" key="1">
    <source>
        <dbReference type="EnsemblPlants" id="OPUNC11G01140.2"/>
    </source>
</evidence>
<dbReference type="EnsemblPlants" id="OPUNC11G01140.2">
    <property type="protein sequence ID" value="OPUNC11G01140.2"/>
    <property type="gene ID" value="OPUNC11G01140"/>
</dbReference>
<sequence>MEMMDGYYCATSSSSLYHTTTPFHDSIIHYRSPPSYPLHYKSQDTYQSLHPYSKIQQSH</sequence>
<accession>A0A0E0MBT9</accession>
<dbReference type="OMA" id="PLHYKSQ"/>
<dbReference type="Gramene" id="OPUNC11G01140.2">
    <property type="protein sequence ID" value="OPUNC11G01140.2"/>
    <property type="gene ID" value="OPUNC11G01140"/>
</dbReference>
<dbReference type="Proteomes" id="UP000026962">
    <property type="component" value="Chromosome 11"/>
</dbReference>
<name>A0A0E0MBT9_ORYPU</name>
<reference evidence="1" key="2">
    <citation type="submission" date="2018-05" db="EMBL/GenBank/DDBJ databases">
        <title>OpunRS2 (Oryza punctata Reference Sequence Version 2).</title>
        <authorList>
            <person name="Zhang J."/>
            <person name="Kudrna D."/>
            <person name="Lee S."/>
            <person name="Talag J."/>
            <person name="Welchert J."/>
            <person name="Wing R.A."/>
        </authorList>
    </citation>
    <scope>NUCLEOTIDE SEQUENCE [LARGE SCALE GENOMIC DNA]</scope>
</reference>
<organism evidence="1">
    <name type="scientific">Oryza punctata</name>
    <name type="common">Red rice</name>
    <dbReference type="NCBI Taxonomy" id="4537"/>
    <lineage>
        <taxon>Eukaryota</taxon>
        <taxon>Viridiplantae</taxon>
        <taxon>Streptophyta</taxon>
        <taxon>Embryophyta</taxon>
        <taxon>Tracheophyta</taxon>
        <taxon>Spermatophyta</taxon>
        <taxon>Magnoliopsida</taxon>
        <taxon>Liliopsida</taxon>
        <taxon>Poales</taxon>
        <taxon>Poaceae</taxon>
        <taxon>BOP clade</taxon>
        <taxon>Oryzoideae</taxon>
        <taxon>Oryzeae</taxon>
        <taxon>Oryzinae</taxon>
        <taxon>Oryza</taxon>
    </lineage>
</organism>
<proteinExistence type="predicted"/>
<reference evidence="1" key="1">
    <citation type="submission" date="2015-04" db="UniProtKB">
        <authorList>
            <consortium name="EnsemblPlants"/>
        </authorList>
    </citation>
    <scope>IDENTIFICATION</scope>
</reference>
<dbReference type="AlphaFoldDB" id="A0A0E0MBT9"/>